<sequence length="125" mass="13829">MVYAQAVRRGDIYYINNDRGQIGSEMKKDRPAVVVSNDMNNRYSNEITVVFLTSKPKKNLETHVTVYSTGRESVALCEGMTTLDKQRAGKFLGRMSRKEMDAIDKALGVAIGIDRKEEGGGHDGG</sequence>
<keyword evidence="2" id="KW-1277">Toxin-antitoxin system</keyword>
<dbReference type="InterPro" id="IPR003477">
    <property type="entry name" value="PemK-like"/>
</dbReference>
<evidence type="ECO:0000313" key="3">
    <source>
        <dbReference type="EMBL" id="RGR45794.1"/>
    </source>
</evidence>
<dbReference type="GO" id="GO:0016075">
    <property type="term" value="P:rRNA catabolic process"/>
    <property type="evidence" value="ECO:0007669"/>
    <property type="project" value="TreeGrafter"/>
</dbReference>
<proteinExistence type="inferred from homology"/>
<dbReference type="GO" id="GO:0006402">
    <property type="term" value="P:mRNA catabolic process"/>
    <property type="evidence" value="ECO:0007669"/>
    <property type="project" value="TreeGrafter"/>
</dbReference>
<dbReference type="InterPro" id="IPR011067">
    <property type="entry name" value="Plasmid_toxin/cell-grow_inhib"/>
</dbReference>
<protein>
    <submittedName>
        <fullName evidence="3">Type II toxin-antitoxin system PemK/MazF family toxin</fullName>
    </submittedName>
</protein>
<evidence type="ECO:0000256" key="2">
    <source>
        <dbReference type="ARBA" id="ARBA00022649"/>
    </source>
</evidence>
<reference evidence="3 4" key="1">
    <citation type="submission" date="2018-08" db="EMBL/GenBank/DDBJ databases">
        <title>A genome reference for cultivated species of the human gut microbiota.</title>
        <authorList>
            <person name="Zou Y."/>
            <person name="Xue W."/>
            <person name="Luo G."/>
        </authorList>
    </citation>
    <scope>NUCLEOTIDE SEQUENCE [LARGE SCALE GENOMIC DNA]</scope>
    <source>
        <strain evidence="3 4">AF25-21</strain>
    </source>
</reference>
<evidence type="ECO:0000313" key="4">
    <source>
        <dbReference type="Proteomes" id="UP000285839"/>
    </source>
</evidence>
<evidence type="ECO:0000256" key="1">
    <source>
        <dbReference type="ARBA" id="ARBA00007521"/>
    </source>
</evidence>
<dbReference type="GO" id="GO:0003677">
    <property type="term" value="F:DNA binding"/>
    <property type="evidence" value="ECO:0007669"/>
    <property type="project" value="InterPro"/>
</dbReference>
<accession>A0A412EM23</accession>
<dbReference type="RefSeq" id="WP_118031685.1">
    <property type="nucleotide sequence ID" value="NZ_QRUH01000017.1"/>
</dbReference>
<dbReference type="PANTHER" id="PTHR33988">
    <property type="entry name" value="ENDORIBONUCLEASE MAZF-RELATED"/>
    <property type="match status" value="1"/>
</dbReference>
<dbReference type="Pfam" id="PF02452">
    <property type="entry name" value="PemK_toxin"/>
    <property type="match status" value="1"/>
</dbReference>
<dbReference type="AlphaFoldDB" id="A0A412EM23"/>
<dbReference type="SUPFAM" id="SSF50118">
    <property type="entry name" value="Cell growth inhibitor/plasmid maintenance toxic component"/>
    <property type="match status" value="1"/>
</dbReference>
<comment type="similarity">
    <text evidence="1">Belongs to the PemK/MazF family.</text>
</comment>
<dbReference type="GO" id="GO:0004521">
    <property type="term" value="F:RNA endonuclease activity"/>
    <property type="evidence" value="ECO:0007669"/>
    <property type="project" value="TreeGrafter"/>
</dbReference>
<name>A0A412EM23_9FIRM</name>
<dbReference type="Proteomes" id="UP000285839">
    <property type="component" value="Unassembled WGS sequence"/>
</dbReference>
<dbReference type="EMBL" id="QRUH01000017">
    <property type="protein sequence ID" value="RGR45794.1"/>
    <property type="molecule type" value="Genomic_DNA"/>
</dbReference>
<gene>
    <name evidence="3" type="ORF">DWY46_16545</name>
</gene>
<dbReference type="Gene3D" id="2.30.30.110">
    <property type="match status" value="1"/>
</dbReference>
<comment type="caution">
    <text evidence="3">The sequence shown here is derived from an EMBL/GenBank/DDBJ whole genome shotgun (WGS) entry which is preliminary data.</text>
</comment>
<dbReference type="PANTHER" id="PTHR33988:SF2">
    <property type="entry name" value="ENDORIBONUCLEASE MAZF"/>
    <property type="match status" value="1"/>
</dbReference>
<organism evidence="3 4">
    <name type="scientific">Blautia obeum</name>
    <dbReference type="NCBI Taxonomy" id="40520"/>
    <lineage>
        <taxon>Bacteria</taxon>
        <taxon>Bacillati</taxon>
        <taxon>Bacillota</taxon>
        <taxon>Clostridia</taxon>
        <taxon>Lachnospirales</taxon>
        <taxon>Lachnospiraceae</taxon>
        <taxon>Blautia</taxon>
    </lineage>
</organism>